<evidence type="ECO:0000313" key="2">
    <source>
        <dbReference type="Proteomes" id="UP000265520"/>
    </source>
</evidence>
<comment type="caution">
    <text evidence="1">The sequence shown here is derived from an EMBL/GenBank/DDBJ whole genome shotgun (WGS) entry which is preliminary data.</text>
</comment>
<protein>
    <submittedName>
        <fullName evidence="1">Uncharacterized protein</fullName>
    </submittedName>
</protein>
<dbReference type="Proteomes" id="UP000265520">
    <property type="component" value="Unassembled WGS sequence"/>
</dbReference>
<sequence>MDTAVPSLMSDTTTACWGRDSSSELSTYSLQ</sequence>
<evidence type="ECO:0000313" key="1">
    <source>
        <dbReference type="EMBL" id="MCI83198.1"/>
    </source>
</evidence>
<organism evidence="1 2">
    <name type="scientific">Trifolium medium</name>
    <dbReference type="NCBI Taxonomy" id="97028"/>
    <lineage>
        <taxon>Eukaryota</taxon>
        <taxon>Viridiplantae</taxon>
        <taxon>Streptophyta</taxon>
        <taxon>Embryophyta</taxon>
        <taxon>Tracheophyta</taxon>
        <taxon>Spermatophyta</taxon>
        <taxon>Magnoliopsida</taxon>
        <taxon>eudicotyledons</taxon>
        <taxon>Gunneridae</taxon>
        <taxon>Pentapetalae</taxon>
        <taxon>rosids</taxon>
        <taxon>fabids</taxon>
        <taxon>Fabales</taxon>
        <taxon>Fabaceae</taxon>
        <taxon>Papilionoideae</taxon>
        <taxon>50 kb inversion clade</taxon>
        <taxon>NPAAA clade</taxon>
        <taxon>Hologalegina</taxon>
        <taxon>IRL clade</taxon>
        <taxon>Trifolieae</taxon>
        <taxon>Trifolium</taxon>
    </lineage>
</organism>
<dbReference type="EMBL" id="LXQA011061374">
    <property type="protein sequence ID" value="MCI83198.1"/>
    <property type="molecule type" value="Genomic_DNA"/>
</dbReference>
<name>A0A392V4H7_9FABA</name>
<feature type="non-terminal residue" evidence="1">
    <location>
        <position position="31"/>
    </location>
</feature>
<dbReference type="AlphaFoldDB" id="A0A392V4H7"/>
<accession>A0A392V4H7</accession>
<reference evidence="1 2" key="1">
    <citation type="journal article" date="2018" name="Front. Plant Sci.">
        <title>Red Clover (Trifolium pratense) and Zigzag Clover (T. medium) - A Picture of Genomic Similarities and Differences.</title>
        <authorList>
            <person name="Dluhosova J."/>
            <person name="Istvanek J."/>
            <person name="Nedelnik J."/>
            <person name="Repkova J."/>
        </authorList>
    </citation>
    <scope>NUCLEOTIDE SEQUENCE [LARGE SCALE GENOMIC DNA]</scope>
    <source>
        <strain evidence="2">cv. 10/8</strain>
        <tissue evidence="1">Leaf</tissue>
    </source>
</reference>
<keyword evidence="2" id="KW-1185">Reference proteome</keyword>
<proteinExistence type="predicted"/>